<feature type="transmembrane region" description="Helical" evidence="6">
    <location>
        <begin position="235"/>
        <end position="259"/>
    </location>
</feature>
<protein>
    <submittedName>
        <fullName evidence="7">Cytosine permease</fullName>
    </submittedName>
</protein>
<feature type="transmembrane region" description="Helical" evidence="6">
    <location>
        <begin position="342"/>
        <end position="363"/>
    </location>
</feature>
<reference evidence="7 8" key="1">
    <citation type="submission" date="2021-01" db="EMBL/GenBank/DDBJ databases">
        <title>Genomic Encyclopedia of Type Strains, Phase IV (KMG-IV): sequencing the most valuable type-strain genomes for metagenomic binning, comparative biology and taxonomic classification.</title>
        <authorList>
            <person name="Goeker M."/>
        </authorList>
    </citation>
    <scope>NUCLEOTIDE SEQUENCE [LARGE SCALE GENOMIC DNA]</scope>
    <source>
        <strain evidence="7 8">DSM 105453</strain>
    </source>
</reference>
<feature type="transmembrane region" description="Helical" evidence="6">
    <location>
        <begin position="399"/>
        <end position="416"/>
    </location>
</feature>
<comment type="caution">
    <text evidence="7">The sequence shown here is derived from an EMBL/GenBank/DDBJ whole genome shotgun (WGS) entry which is preliminary data.</text>
</comment>
<evidence type="ECO:0000256" key="3">
    <source>
        <dbReference type="ARBA" id="ARBA00022692"/>
    </source>
</evidence>
<dbReference type="PANTHER" id="PTHR30569">
    <property type="entry name" value="CYTOSINE TRANSPORTER CODB"/>
    <property type="match status" value="1"/>
</dbReference>
<keyword evidence="4 6" id="KW-1133">Transmembrane helix</keyword>
<dbReference type="Proteomes" id="UP000823485">
    <property type="component" value="Unassembled WGS sequence"/>
</dbReference>
<sequence length="424" mass="46062">MAAEQRKLEDYYANRPIPLNKRKHWLHVAAIYFGLTASLSSFTTAGSYITGLSLSQAIVSNITSYCVLALVFFLPMGIIGAREGLNTYNIGEGAFGALGSKLTTALVVTIIPSIGWYGIQVSIAADALSLGLGSPEALTPWIMIFLGILFAIPAMYGITSMAWLDFISIPIILFIVGFGLYKAIHIGGGMDGLFAYEPETAKSILWGINLSVGGMIIGTTFLPDYARWTHKKPSGIALSGFVGLSPELLLVIVGVIMALTASTLGVDQPWNVAEVLHALGLPVVALFLVIILQWTTNITAAYSSGLALEKIFGWSRFWWTFISAVLGTALAMFGIIDHFINFIMLLSIFVSPVAGVIMSDYFLVAKGKLIRKDLIYWPGIVSWIFGSVFAYFFPYFIEAINGLIAGGVFYWLYHVITSKKKGEA</sequence>
<evidence type="ECO:0000256" key="2">
    <source>
        <dbReference type="ARBA" id="ARBA00008974"/>
    </source>
</evidence>
<feature type="transmembrane region" description="Helical" evidence="6">
    <location>
        <begin position="375"/>
        <end position="393"/>
    </location>
</feature>
<dbReference type="InterPro" id="IPR030191">
    <property type="entry name" value="CodB"/>
</dbReference>
<name>A0ABS2R5Q2_9BACI</name>
<feature type="transmembrane region" description="Helical" evidence="6">
    <location>
        <begin position="279"/>
        <end position="296"/>
    </location>
</feature>
<proteinExistence type="inferred from homology"/>
<evidence type="ECO:0000313" key="7">
    <source>
        <dbReference type="EMBL" id="MBM7714982.1"/>
    </source>
</evidence>
<keyword evidence="8" id="KW-1185">Reference proteome</keyword>
<evidence type="ECO:0000313" key="8">
    <source>
        <dbReference type="Proteomes" id="UP000823485"/>
    </source>
</evidence>
<dbReference type="InterPro" id="IPR001248">
    <property type="entry name" value="Pur-cyt_permease"/>
</dbReference>
<keyword evidence="3 6" id="KW-0812">Transmembrane</keyword>
<comment type="subcellular location">
    <subcellularLocation>
        <location evidence="1">Membrane</location>
        <topology evidence="1">Multi-pass membrane protein</topology>
    </subcellularLocation>
</comment>
<evidence type="ECO:0000256" key="5">
    <source>
        <dbReference type="ARBA" id="ARBA00023136"/>
    </source>
</evidence>
<feature type="transmembrane region" description="Helical" evidence="6">
    <location>
        <begin position="204"/>
        <end position="223"/>
    </location>
</feature>
<comment type="similarity">
    <text evidence="2">Belongs to the purine-cytosine permease (2.A.39) family.</text>
</comment>
<feature type="transmembrane region" description="Helical" evidence="6">
    <location>
        <begin position="163"/>
        <end position="184"/>
    </location>
</feature>
<feature type="transmembrane region" description="Helical" evidence="6">
    <location>
        <begin position="317"/>
        <end position="336"/>
    </location>
</feature>
<dbReference type="PANTHER" id="PTHR30569:SF0">
    <property type="entry name" value="CYTOSINE PERMEASE"/>
    <property type="match status" value="1"/>
</dbReference>
<organism evidence="7 8">
    <name type="scientific">Siminovitchia thermophila</name>
    <dbReference type="NCBI Taxonomy" id="1245522"/>
    <lineage>
        <taxon>Bacteria</taxon>
        <taxon>Bacillati</taxon>
        <taxon>Bacillota</taxon>
        <taxon>Bacilli</taxon>
        <taxon>Bacillales</taxon>
        <taxon>Bacillaceae</taxon>
        <taxon>Siminovitchia</taxon>
    </lineage>
</organism>
<feature type="transmembrane region" description="Helical" evidence="6">
    <location>
        <begin position="93"/>
        <end position="118"/>
    </location>
</feature>
<feature type="transmembrane region" description="Helical" evidence="6">
    <location>
        <begin position="25"/>
        <end position="50"/>
    </location>
</feature>
<accession>A0ABS2R5Q2</accession>
<dbReference type="RefSeq" id="WP_077114408.1">
    <property type="nucleotide sequence ID" value="NZ_JAFBFH010000011.1"/>
</dbReference>
<dbReference type="Pfam" id="PF02133">
    <property type="entry name" value="Transp_cyt_pur"/>
    <property type="match status" value="1"/>
</dbReference>
<dbReference type="Gene3D" id="1.10.4160.10">
    <property type="entry name" value="Hydantoin permease"/>
    <property type="match status" value="1"/>
</dbReference>
<evidence type="ECO:0000256" key="4">
    <source>
        <dbReference type="ARBA" id="ARBA00022989"/>
    </source>
</evidence>
<evidence type="ECO:0000256" key="1">
    <source>
        <dbReference type="ARBA" id="ARBA00004141"/>
    </source>
</evidence>
<evidence type="ECO:0000256" key="6">
    <source>
        <dbReference type="SAM" id="Phobius"/>
    </source>
</evidence>
<dbReference type="EMBL" id="JAFBFH010000011">
    <property type="protein sequence ID" value="MBM7714982.1"/>
    <property type="molecule type" value="Genomic_DNA"/>
</dbReference>
<feature type="transmembrane region" description="Helical" evidence="6">
    <location>
        <begin position="138"/>
        <end position="156"/>
    </location>
</feature>
<gene>
    <name evidence="7" type="ORF">JOC94_001954</name>
</gene>
<keyword evidence="5 6" id="KW-0472">Membrane</keyword>
<feature type="transmembrane region" description="Helical" evidence="6">
    <location>
        <begin position="62"/>
        <end position="81"/>
    </location>
</feature>